<dbReference type="EMBL" id="CP024443">
    <property type="protein sequence ID" value="ATR79446.1"/>
    <property type="molecule type" value="Genomic_DNA"/>
</dbReference>
<dbReference type="EMBL" id="PKJS01000010">
    <property type="protein sequence ID" value="PKZ68477.1"/>
    <property type="molecule type" value="Genomic_DNA"/>
</dbReference>
<name>A0A2D2LWT5_FAUOS</name>
<evidence type="ECO:0000313" key="2">
    <source>
        <dbReference type="EMBL" id="PKZ68477.1"/>
    </source>
</evidence>
<dbReference type="Proteomes" id="UP000229340">
    <property type="component" value="Chromosome"/>
</dbReference>
<reference evidence="3" key="1">
    <citation type="submission" date="2017-11" db="EMBL/GenBank/DDBJ databases">
        <title>Complete genome sequence of Moraxella osloensis NP7 isolated from human skin.</title>
        <authorList>
            <person name="Lee K."/>
            <person name="Lim J.Y."/>
            <person name="Hwang I."/>
        </authorList>
    </citation>
    <scope>NUCLEOTIDE SEQUENCE [LARGE SCALE GENOMIC DNA]</scope>
    <source>
        <strain evidence="3">NP7</strain>
    </source>
</reference>
<reference evidence="1" key="3">
    <citation type="journal article" date="2018" name="Genome Announc.">
        <title>Complete Genome Sequences of Three Moraxella osloensis Strains Isolated from Human Skin.</title>
        <authorList>
            <person name="Lim J.Y."/>
            <person name="Hwang I."/>
            <person name="Ganzorig M."/>
            <person name="Huang S.L."/>
            <person name="Cho G.S."/>
            <person name="Franz C.M.A.P."/>
            <person name="Lee K."/>
        </authorList>
    </citation>
    <scope>NUCLEOTIDE SEQUENCE</scope>
    <source>
        <strain evidence="1">NP7</strain>
    </source>
</reference>
<protein>
    <submittedName>
        <fullName evidence="1">DUF3800 domain-containing protein</fullName>
    </submittedName>
</protein>
<dbReference type="AlphaFoldDB" id="A0A2D2LWT5"/>
<dbReference type="Pfam" id="PF12686">
    <property type="entry name" value="DUF3800"/>
    <property type="match status" value="1"/>
</dbReference>
<sequence length="231" mass="27368">MKLIYNIYCDESCHLPNDKFSFMSLGLIKCPLENTKDVSLRLKEIKQKHGLSYDFEMKWNKVSISKVNFYLDIIDYFFDDDDLMFRGLIADKSNLNHESYSQSHDDWYYKMIFLLMKPILSPQDKFRIYLDKKDTRSADKVRKLHEVLGNSIYDFDRNIVERLQVIESHHVQLLQLVDILLGAMGYHARDLDKNEGKIILLNRIKQRSGYNLDKSTLPSEGKFNIFYWKGS</sequence>
<evidence type="ECO:0000313" key="3">
    <source>
        <dbReference type="Proteomes" id="UP000229340"/>
    </source>
</evidence>
<dbReference type="Proteomes" id="UP000234914">
    <property type="component" value="Unassembled WGS sequence"/>
</dbReference>
<dbReference type="InterPro" id="IPR024524">
    <property type="entry name" value="DUF3800"/>
</dbReference>
<evidence type="ECO:0000313" key="1">
    <source>
        <dbReference type="EMBL" id="ATR79446.1"/>
    </source>
</evidence>
<evidence type="ECO:0000313" key="4">
    <source>
        <dbReference type="Proteomes" id="UP000234914"/>
    </source>
</evidence>
<proteinExistence type="predicted"/>
<accession>A0A2D2LWT5</accession>
<reference evidence="1" key="4">
    <citation type="journal article" date="2018" name="Misainmurhag Hoiji">
        <title>Complete genome sequence of multidrug-resistant Moraxella osloensis NP7 with multiple plasmids isolated from human skin.</title>
        <authorList>
            <person name="Ganzorig M."/>
            <person name="Lim J.Y."/>
            <person name="Hwang I."/>
            <person name="Lee K."/>
        </authorList>
    </citation>
    <scope>NUCLEOTIDE SEQUENCE</scope>
    <source>
        <strain evidence="1">NP7</strain>
    </source>
</reference>
<reference evidence="2 4" key="2">
    <citation type="submission" date="2017-12" db="EMBL/GenBank/DDBJ databases">
        <title>Phylogenetic diversity of female urinary microbiome.</title>
        <authorList>
            <person name="Thomas-White K."/>
            <person name="Wolfe A.J."/>
        </authorList>
    </citation>
    <scope>NUCLEOTIDE SEQUENCE [LARGE SCALE GENOMIC DNA]</scope>
    <source>
        <strain evidence="2 4">UMB0416</strain>
    </source>
</reference>
<organism evidence="1 3">
    <name type="scientific">Faucicola osloensis</name>
    <name type="common">Moraxella osloensis</name>
    <dbReference type="NCBI Taxonomy" id="34062"/>
    <lineage>
        <taxon>Bacteria</taxon>
        <taxon>Pseudomonadati</taxon>
        <taxon>Pseudomonadota</taxon>
        <taxon>Gammaproteobacteria</taxon>
        <taxon>Moraxellales</taxon>
        <taxon>Moraxellaceae</taxon>
        <taxon>Faucicola</taxon>
    </lineage>
</organism>
<gene>
    <name evidence="2" type="ORF">CYJ96_08565</name>
    <name evidence="1" type="ORF">NP7_02645</name>
</gene>